<accession>V9IH25</accession>
<dbReference type="AlphaFoldDB" id="V9IH25"/>
<evidence type="ECO:0000313" key="4">
    <source>
        <dbReference type="EMBL" id="AEY59801.1"/>
    </source>
</evidence>
<comment type="similarity">
    <text evidence="1">Belongs to the universal ribosomal protein uS11 family.</text>
</comment>
<keyword evidence="3" id="KW-0687">Ribonucleoprotein</keyword>
<dbReference type="InterPro" id="IPR001971">
    <property type="entry name" value="Ribosomal_uS11"/>
</dbReference>
<keyword evidence="2 4" id="KW-0689">Ribosomal protein</keyword>
<reference evidence="4" key="1">
    <citation type="submission" date="2011-11" db="EMBL/GenBank/DDBJ databases">
        <title>Decoding the brain transcriptome of the Eastern honeybee (Apis cerana) based on pyrosequencing.</title>
        <authorList>
            <person name="Sun L."/>
            <person name="Zheng H."/>
            <person name="Wang Y."/>
            <person name="Xie X."/>
            <person name="Zhu Y."/>
            <person name="Gu W."/>
            <person name="Wang S."/>
        </authorList>
    </citation>
    <scope>NUCLEOTIDE SEQUENCE</scope>
    <source>
        <tissue evidence="4">Brain</tissue>
    </source>
</reference>
<name>V9IH25_APICE</name>
<gene>
    <name evidence="4" type="ORF">ACCB04922</name>
</gene>
<dbReference type="GO" id="GO:0006412">
    <property type="term" value="P:translation"/>
    <property type="evidence" value="ECO:0007669"/>
    <property type="project" value="InterPro"/>
</dbReference>
<dbReference type="SUPFAM" id="SSF53137">
    <property type="entry name" value="Translational machinery components"/>
    <property type="match status" value="1"/>
</dbReference>
<dbReference type="HAMAP" id="MF_01310">
    <property type="entry name" value="Ribosomal_uS11"/>
    <property type="match status" value="1"/>
</dbReference>
<dbReference type="PANTHER" id="PTHR11759">
    <property type="entry name" value="40S RIBOSOMAL PROTEIN S14/30S RIBOSOMAL PROTEIN S11"/>
    <property type="match status" value="1"/>
</dbReference>
<dbReference type="KEGG" id="acer:108004287"/>
<dbReference type="GO" id="GO:0005840">
    <property type="term" value="C:ribosome"/>
    <property type="evidence" value="ECO:0007669"/>
    <property type="project" value="UniProtKB-KW"/>
</dbReference>
<sequence length="209" mass="23585">MISFILQSVTRSLTKNVILFNEKFIILPCFMNVRDIHLTSNTMKEFRSGFSKIRANTKKKVIMEGEKTIDFIDTKSKLLFPNVSTPYQFFDGIQYNELHIINIKSSPNNTIMSLTDFKGLGIILHSAGLEGFKNTRKGTNIAAQQAAITFGTRVLNRGIKTVKLRIQGIGPGRMGAIKGLQLTELNIVSITDDTRVSWNPPRPRKQKRI</sequence>
<protein>
    <submittedName>
        <fullName evidence="4">30S ribosomal protein S11</fullName>
    </submittedName>
</protein>
<proteinExistence type="evidence at transcript level"/>
<dbReference type="Gene3D" id="3.30.420.80">
    <property type="entry name" value="Ribosomal protein S11"/>
    <property type="match status" value="1"/>
</dbReference>
<dbReference type="EMBL" id="JR043715">
    <property type="protein sequence ID" value="AEY59801.1"/>
    <property type="molecule type" value="mRNA"/>
</dbReference>
<dbReference type="GO" id="GO:0003735">
    <property type="term" value="F:structural constituent of ribosome"/>
    <property type="evidence" value="ECO:0007669"/>
    <property type="project" value="InterPro"/>
</dbReference>
<evidence type="ECO:0000256" key="3">
    <source>
        <dbReference type="ARBA" id="ARBA00023274"/>
    </source>
</evidence>
<dbReference type="Pfam" id="PF00411">
    <property type="entry name" value="Ribosomal_S11"/>
    <property type="match status" value="1"/>
</dbReference>
<evidence type="ECO:0000256" key="2">
    <source>
        <dbReference type="ARBA" id="ARBA00022980"/>
    </source>
</evidence>
<dbReference type="InterPro" id="IPR036967">
    <property type="entry name" value="Ribosomal_uS11_sf"/>
</dbReference>
<dbReference type="OrthoDB" id="1654884at2759"/>
<organism evidence="4">
    <name type="scientific">Apis cerana</name>
    <name type="common">Indian honeybee</name>
    <dbReference type="NCBI Taxonomy" id="7461"/>
    <lineage>
        <taxon>Eukaryota</taxon>
        <taxon>Metazoa</taxon>
        <taxon>Ecdysozoa</taxon>
        <taxon>Arthropoda</taxon>
        <taxon>Hexapoda</taxon>
        <taxon>Insecta</taxon>
        <taxon>Pterygota</taxon>
        <taxon>Neoptera</taxon>
        <taxon>Endopterygota</taxon>
        <taxon>Hymenoptera</taxon>
        <taxon>Apocrita</taxon>
        <taxon>Aculeata</taxon>
        <taxon>Apoidea</taxon>
        <taxon>Anthophila</taxon>
        <taxon>Apidae</taxon>
        <taxon>Apis</taxon>
    </lineage>
</organism>
<evidence type="ECO:0000256" key="1">
    <source>
        <dbReference type="ARBA" id="ARBA00006194"/>
    </source>
</evidence>
<dbReference type="GO" id="GO:1990904">
    <property type="term" value="C:ribonucleoprotein complex"/>
    <property type="evidence" value="ECO:0007669"/>
    <property type="project" value="UniProtKB-KW"/>
</dbReference>